<keyword evidence="5 6" id="KW-0472">Membrane</keyword>
<dbReference type="PROSITE" id="PS51967">
    <property type="entry name" value="COV_VIROPORIN_3A_CD"/>
    <property type="match status" value="1"/>
</dbReference>
<accession>A0A0U1WHE2</accession>
<evidence type="ECO:0000256" key="2">
    <source>
        <dbReference type="ARBA" id="ARBA00022692"/>
    </source>
</evidence>
<protein>
    <submittedName>
        <fullName evidence="10">Uncharacterized protein</fullName>
    </submittedName>
</protein>
<dbReference type="EMBL" id="KJ473807">
    <property type="protein sequence ID" value="AIA62253.1"/>
    <property type="molecule type" value="Genomic_RNA"/>
</dbReference>
<evidence type="ECO:0000259" key="8">
    <source>
        <dbReference type="PROSITE" id="PS51966"/>
    </source>
</evidence>
<feature type="transmembrane region" description="Helical" evidence="7">
    <location>
        <begin position="39"/>
        <end position="57"/>
    </location>
</feature>
<evidence type="ECO:0000256" key="6">
    <source>
        <dbReference type="PROSITE-ProRule" id="PRU01311"/>
    </source>
</evidence>
<reference evidence="11" key="1">
    <citation type="submission" date="2014-02" db="EMBL/GenBank/DDBJ databases">
        <title>Bat coronavirus in China.</title>
        <authorList>
            <person name="Yang L."/>
            <person name="Wu Z."/>
            <person name="Jin Q."/>
        </authorList>
    </citation>
    <scope>NUCLEOTIDE SEQUENCE [LARGE SCALE GENOMIC DNA]</scope>
</reference>
<evidence type="ECO:0000313" key="11">
    <source>
        <dbReference type="Proteomes" id="UP000106394"/>
    </source>
</evidence>
<feature type="transmembrane region" description="Helical" evidence="7">
    <location>
        <begin position="92"/>
        <end position="111"/>
    </location>
</feature>
<evidence type="ECO:0000313" key="10">
    <source>
        <dbReference type="EMBL" id="AIA62253.1"/>
    </source>
</evidence>
<evidence type="ECO:0000256" key="4">
    <source>
        <dbReference type="ARBA" id="ARBA00022989"/>
    </source>
</evidence>
<keyword evidence="4 6" id="KW-1133">Transmembrane helix</keyword>
<dbReference type="Proteomes" id="UP000106394">
    <property type="component" value="Segment"/>
</dbReference>
<dbReference type="GO" id="GO:0033644">
    <property type="term" value="C:host cell membrane"/>
    <property type="evidence" value="ECO:0007669"/>
    <property type="project" value="UniProtKB-SubCell"/>
</dbReference>
<organism evidence="10 11">
    <name type="scientific">BtRf-AlphaCoV/HuB2013</name>
    <dbReference type="NCBI Taxonomy" id="1503292"/>
    <lineage>
        <taxon>Viruses</taxon>
        <taxon>Riboviria</taxon>
        <taxon>Orthornavirae</taxon>
        <taxon>Pisuviricota</taxon>
        <taxon>Pisoniviricetes</taxon>
        <taxon>Nidovirales</taxon>
        <taxon>Cornidovirineae</taxon>
        <taxon>Coronaviridae</taxon>
        <taxon>Orthocoronavirinae</taxon>
        <taxon>Alphacoronavirus</taxon>
        <taxon>Decacovirus</taxon>
        <taxon>Alphacoronavirus ferrumequini</taxon>
        <taxon>Rhinolophus ferrumequinum alphacoronavirus HuB-2013</taxon>
    </lineage>
</organism>
<evidence type="ECO:0000256" key="3">
    <source>
        <dbReference type="ARBA" id="ARBA00022870"/>
    </source>
</evidence>
<keyword evidence="3 6" id="KW-1043">Host membrane</keyword>
<dbReference type="KEGG" id="vg:26626966"/>
<proteinExistence type="predicted"/>
<dbReference type="GeneID" id="26626966"/>
<feature type="domain" description="CoV 3a-like viroporin TM" evidence="8">
    <location>
        <begin position="31"/>
        <end position="121"/>
    </location>
</feature>
<evidence type="ECO:0000256" key="7">
    <source>
        <dbReference type="SAM" id="Phobius"/>
    </source>
</evidence>
<name>A0A0U1WHE2_9ALPC</name>
<keyword evidence="11" id="KW-1185">Reference proteome</keyword>
<dbReference type="Pfam" id="PF03053">
    <property type="entry name" value="Corona_NS3b"/>
    <property type="match status" value="1"/>
</dbReference>
<feature type="domain" description="CoV 3a-like viroporin CD" evidence="9">
    <location>
        <begin position="125"/>
        <end position="200"/>
    </location>
</feature>
<dbReference type="PROSITE" id="PS51966">
    <property type="entry name" value="COV_VIROPORIN_3A_TM"/>
    <property type="match status" value="1"/>
</dbReference>
<dbReference type="InterPro" id="IPR004293">
    <property type="entry name" value="Coronavirus_Orf3a/b"/>
</dbReference>
<dbReference type="GO" id="GO:0016020">
    <property type="term" value="C:membrane"/>
    <property type="evidence" value="ECO:0007669"/>
    <property type="project" value="UniProtKB-UniRule"/>
</dbReference>
<dbReference type="InterPro" id="IPR046446">
    <property type="entry name" value="a/bCoV_VIROPORIN_3A-like_CD"/>
</dbReference>
<dbReference type="InterPro" id="IPR046445">
    <property type="entry name" value="a/bCoV_VIROPORIN_3A-like_TM"/>
</dbReference>
<evidence type="ECO:0000256" key="1">
    <source>
        <dbReference type="ARBA" id="ARBA00004301"/>
    </source>
</evidence>
<evidence type="ECO:0000256" key="5">
    <source>
        <dbReference type="ARBA" id="ARBA00023136"/>
    </source>
</evidence>
<feature type="transmembrane region" description="Helical" evidence="7">
    <location>
        <begin position="69"/>
        <end position="86"/>
    </location>
</feature>
<dbReference type="RefSeq" id="YP_009199791.1">
    <property type="nucleotide sequence ID" value="NC_028814.1"/>
</dbReference>
<sequence>MFLGLFESSMEAAIANGFNIPPNEVEEILDVIKPARQTISIASFLLSSVFVTWFALYKASCFRTNCALFALRVCTLLLYTPILVFFNSYIDAVVVACSLTIRFAYLGYYSYKYKSFSFLVLNTSKVAFVNGKFWYYDESPYVVLCGGDHHVQLGEYMIPFADSNELYVALRGTTEDDVPLSRKVEMMNGAFIYIFAREPCVGIVNMSFKETQLDEDLTFITLHNVDISQ</sequence>
<keyword evidence="2 6" id="KW-0812">Transmembrane</keyword>
<evidence type="ECO:0000259" key="9">
    <source>
        <dbReference type="PROSITE" id="PS51967"/>
    </source>
</evidence>
<dbReference type="OrthoDB" id="19204at10239"/>
<comment type="subcellular location">
    <subcellularLocation>
        <location evidence="1">Host membrane</location>
        <topology evidence="1">Multi-pass membrane protein</topology>
    </subcellularLocation>
</comment>